<keyword evidence="2" id="KW-1185">Reference proteome</keyword>
<dbReference type="Pfam" id="PF04359">
    <property type="entry name" value="DUF493"/>
    <property type="match status" value="1"/>
</dbReference>
<evidence type="ECO:0000313" key="1">
    <source>
        <dbReference type="EMBL" id="SFI62139.1"/>
    </source>
</evidence>
<dbReference type="Proteomes" id="UP000242560">
    <property type="component" value="Unassembled WGS sequence"/>
</dbReference>
<dbReference type="Gene3D" id="3.30.70.260">
    <property type="match status" value="1"/>
</dbReference>
<gene>
    <name evidence="1" type="ORF">SAMN05421638_0306</name>
</gene>
<dbReference type="EMBL" id="FORQ01000001">
    <property type="protein sequence ID" value="SFI62139.1"/>
    <property type="molecule type" value="Genomic_DNA"/>
</dbReference>
<evidence type="ECO:0000313" key="2">
    <source>
        <dbReference type="Proteomes" id="UP000242560"/>
    </source>
</evidence>
<accession>A0A1I3JPE8</accession>
<name>A0A1I3JPE8_9FLAO</name>
<protein>
    <recommendedName>
        <fullName evidence="3">DUF493 domain-containing protein</fullName>
    </recommendedName>
</protein>
<reference evidence="2" key="1">
    <citation type="submission" date="2016-10" db="EMBL/GenBank/DDBJ databases">
        <authorList>
            <person name="Varghese N."/>
            <person name="Submissions S."/>
        </authorList>
    </citation>
    <scope>NUCLEOTIDE SEQUENCE [LARGE SCALE GENOMIC DNA]</scope>
    <source>
        <strain evidence="2">DSM 22251</strain>
    </source>
</reference>
<dbReference type="InterPro" id="IPR027471">
    <property type="entry name" value="YbeD-like_sf"/>
</dbReference>
<dbReference type="InterPro" id="IPR007454">
    <property type="entry name" value="UPF0250_YbeD-like"/>
</dbReference>
<dbReference type="SUPFAM" id="SSF117991">
    <property type="entry name" value="YbeD/HP0495-like"/>
    <property type="match status" value="1"/>
</dbReference>
<dbReference type="AlphaFoldDB" id="A0A1I3JPE8"/>
<sequence length="101" mass="11699">MNIIDNESSKNPEEFYTSLKEKLDHTHNFPEDFLFKFIIEGSEAKSTEIFRVFDDVKFTLSTRDSSNGKYTSISINAFVMDSDQVIRLYKEVGKIEGVMML</sequence>
<evidence type="ECO:0008006" key="3">
    <source>
        <dbReference type="Google" id="ProtNLM"/>
    </source>
</evidence>
<dbReference type="RefSeq" id="WP_039344985.1">
    <property type="nucleotide sequence ID" value="NZ_FORQ01000001.1"/>
</dbReference>
<organism evidence="1 2">
    <name type="scientific">Kaistella treverensis</name>
    <dbReference type="NCBI Taxonomy" id="631455"/>
    <lineage>
        <taxon>Bacteria</taxon>
        <taxon>Pseudomonadati</taxon>
        <taxon>Bacteroidota</taxon>
        <taxon>Flavobacteriia</taxon>
        <taxon>Flavobacteriales</taxon>
        <taxon>Weeksellaceae</taxon>
        <taxon>Chryseobacterium group</taxon>
        <taxon>Kaistella</taxon>
    </lineage>
</organism>
<proteinExistence type="predicted"/>